<name>A0AAW0K8P0_MYOGA</name>
<dbReference type="GO" id="GO:0003887">
    <property type="term" value="F:DNA-directed DNA polymerase activity"/>
    <property type="evidence" value="ECO:0007669"/>
    <property type="project" value="TreeGrafter"/>
</dbReference>
<comment type="caution">
    <text evidence="2">The sequence shown here is derived from an EMBL/GenBank/DDBJ whole genome shotgun (WGS) entry which is preliminary data.</text>
</comment>
<organism evidence="2 3">
    <name type="scientific">Myodes glareolus</name>
    <name type="common">Bank vole</name>
    <name type="synonym">Clethrionomys glareolus</name>
    <dbReference type="NCBI Taxonomy" id="447135"/>
    <lineage>
        <taxon>Eukaryota</taxon>
        <taxon>Metazoa</taxon>
        <taxon>Chordata</taxon>
        <taxon>Craniata</taxon>
        <taxon>Vertebrata</taxon>
        <taxon>Euteleostomi</taxon>
        <taxon>Mammalia</taxon>
        <taxon>Eutheria</taxon>
        <taxon>Euarchontoglires</taxon>
        <taxon>Glires</taxon>
        <taxon>Rodentia</taxon>
        <taxon>Myomorpha</taxon>
        <taxon>Muroidea</taxon>
        <taxon>Cricetidae</taxon>
        <taxon>Arvicolinae</taxon>
        <taxon>Myodes</taxon>
    </lineage>
</organism>
<dbReference type="GO" id="GO:0005634">
    <property type="term" value="C:nucleus"/>
    <property type="evidence" value="ECO:0007669"/>
    <property type="project" value="TreeGrafter"/>
</dbReference>
<evidence type="ECO:0000313" key="2">
    <source>
        <dbReference type="EMBL" id="KAK7835258.1"/>
    </source>
</evidence>
<proteinExistence type="predicted"/>
<dbReference type="Proteomes" id="UP001488838">
    <property type="component" value="Unassembled WGS sequence"/>
</dbReference>
<dbReference type="PANTHER" id="PTHR45812:SF1">
    <property type="entry name" value="DNA POLYMERASE ZETA CATALYTIC SUBUNIT"/>
    <property type="match status" value="1"/>
</dbReference>
<evidence type="ECO:0000259" key="1">
    <source>
        <dbReference type="Pfam" id="PF24065"/>
    </source>
</evidence>
<dbReference type="PANTHER" id="PTHR45812">
    <property type="entry name" value="DNA POLYMERASE ZETA CATALYTIC SUBUNIT"/>
    <property type="match status" value="1"/>
</dbReference>
<sequence length="90" mass="9922">MFSVRIVTADYYMASPLRGLDICQSPLTQLPVKKVPVVRVFGATPAEMALRAEGKCQTRCQSLPVASFHPRSPLPLPEMLWLEKVAPGAR</sequence>
<dbReference type="EMBL" id="JBBHLL010000002">
    <property type="protein sequence ID" value="KAK7835258.1"/>
    <property type="molecule type" value="Genomic_DNA"/>
</dbReference>
<accession>A0AAW0K8P0</accession>
<reference evidence="2 3" key="1">
    <citation type="journal article" date="2023" name="bioRxiv">
        <title>Conserved and derived expression patterns and positive selection on dental genes reveal complex evolutionary context of ever-growing rodent molars.</title>
        <authorList>
            <person name="Calamari Z.T."/>
            <person name="Song A."/>
            <person name="Cohen E."/>
            <person name="Akter M."/>
            <person name="Roy R.D."/>
            <person name="Hallikas O."/>
            <person name="Christensen M.M."/>
            <person name="Li P."/>
            <person name="Marangoni P."/>
            <person name="Jernvall J."/>
            <person name="Klein O.D."/>
        </authorList>
    </citation>
    <scope>NUCLEOTIDE SEQUENCE [LARGE SCALE GENOMIC DNA]</scope>
    <source>
        <strain evidence="2">V071</strain>
    </source>
</reference>
<feature type="domain" description="DNA polymerase zeta catalytic subunit N-terminal" evidence="1">
    <location>
        <begin position="1"/>
        <end position="46"/>
    </location>
</feature>
<protein>
    <recommendedName>
        <fullName evidence="1">DNA polymerase zeta catalytic subunit N-terminal domain-containing protein</fullName>
    </recommendedName>
</protein>
<gene>
    <name evidence="2" type="ORF">U0070_017794</name>
</gene>
<dbReference type="InterPro" id="IPR030559">
    <property type="entry name" value="PolZ_Rev3"/>
</dbReference>
<evidence type="ECO:0000313" key="3">
    <source>
        <dbReference type="Proteomes" id="UP001488838"/>
    </source>
</evidence>
<dbReference type="GO" id="GO:0000724">
    <property type="term" value="P:double-strand break repair via homologous recombination"/>
    <property type="evidence" value="ECO:0007669"/>
    <property type="project" value="TreeGrafter"/>
</dbReference>
<dbReference type="GO" id="GO:0042276">
    <property type="term" value="P:error-prone translesion synthesis"/>
    <property type="evidence" value="ECO:0007669"/>
    <property type="project" value="TreeGrafter"/>
</dbReference>
<dbReference type="Pfam" id="PF24065">
    <property type="entry name" value="REV3_N"/>
    <property type="match status" value="1"/>
</dbReference>
<dbReference type="InterPro" id="IPR056447">
    <property type="entry name" value="REV3_N"/>
</dbReference>
<dbReference type="GO" id="GO:0016035">
    <property type="term" value="C:zeta DNA polymerase complex"/>
    <property type="evidence" value="ECO:0007669"/>
    <property type="project" value="InterPro"/>
</dbReference>
<dbReference type="AlphaFoldDB" id="A0AAW0K8P0"/>
<keyword evidence="3" id="KW-1185">Reference proteome</keyword>